<name>A0ABS4GBN9_9FIRM</name>
<dbReference type="SUPFAM" id="SSF102462">
    <property type="entry name" value="Peptidyl-tRNA hydrolase II"/>
    <property type="match status" value="1"/>
</dbReference>
<evidence type="ECO:0008006" key="3">
    <source>
        <dbReference type="Google" id="ProtNLM"/>
    </source>
</evidence>
<dbReference type="PIRSF" id="PIRSF033736">
    <property type="entry name" value="UCP033763"/>
    <property type="match status" value="1"/>
</dbReference>
<evidence type="ECO:0000313" key="1">
    <source>
        <dbReference type="EMBL" id="MBP1925082.1"/>
    </source>
</evidence>
<dbReference type="Proteomes" id="UP001519342">
    <property type="component" value="Unassembled WGS sequence"/>
</dbReference>
<dbReference type="InterPro" id="IPR018988">
    <property type="entry name" value="DUF2000"/>
</dbReference>
<proteinExistence type="predicted"/>
<accession>A0ABS4GBN9</accession>
<dbReference type="Pfam" id="PF09391">
    <property type="entry name" value="DUF2000"/>
    <property type="match status" value="1"/>
</dbReference>
<comment type="caution">
    <text evidence="1">The sequence shown here is derived from an EMBL/GenBank/DDBJ whole genome shotgun (WGS) entry which is preliminary data.</text>
</comment>
<dbReference type="InterPro" id="IPR023476">
    <property type="entry name" value="Pep_tRNA_hydro_II_dom_sf"/>
</dbReference>
<gene>
    <name evidence="1" type="ORF">J2Z76_000939</name>
</gene>
<reference evidence="1 2" key="1">
    <citation type="submission" date="2021-03" db="EMBL/GenBank/DDBJ databases">
        <title>Genomic Encyclopedia of Type Strains, Phase IV (KMG-IV): sequencing the most valuable type-strain genomes for metagenomic binning, comparative biology and taxonomic classification.</title>
        <authorList>
            <person name="Goeker M."/>
        </authorList>
    </citation>
    <scope>NUCLEOTIDE SEQUENCE [LARGE SCALE GENOMIC DNA]</scope>
    <source>
        <strain evidence="1 2">DSM 24004</strain>
    </source>
</reference>
<keyword evidence="2" id="KW-1185">Reference proteome</keyword>
<evidence type="ECO:0000313" key="2">
    <source>
        <dbReference type="Proteomes" id="UP001519342"/>
    </source>
</evidence>
<organism evidence="1 2">
    <name type="scientific">Sedimentibacter acidaminivorans</name>
    <dbReference type="NCBI Taxonomy" id="913099"/>
    <lineage>
        <taxon>Bacteria</taxon>
        <taxon>Bacillati</taxon>
        <taxon>Bacillota</taxon>
        <taxon>Tissierellia</taxon>
        <taxon>Sedimentibacter</taxon>
    </lineage>
</organism>
<dbReference type="InterPro" id="IPR017021">
    <property type="entry name" value="UCP033763"/>
</dbReference>
<dbReference type="RefSeq" id="WP_209510832.1">
    <property type="nucleotide sequence ID" value="NZ_JAGGKS010000002.1"/>
</dbReference>
<sequence>MADQKTKCVIVVDEALPIGIIANTTAILGITLGRQVPECVGEDAQDASGQVHKGIIAIPVPILKGNIEILKTLREKLYTQDFSDMIVVDFSDVAQGCNIYDEYMLKAKTTKEADHTYLGIAIYGNKKKINKLTGSMPLLR</sequence>
<dbReference type="Gene3D" id="3.40.1490.10">
    <property type="entry name" value="Bit1"/>
    <property type="match status" value="1"/>
</dbReference>
<dbReference type="EMBL" id="JAGGKS010000002">
    <property type="protein sequence ID" value="MBP1925082.1"/>
    <property type="molecule type" value="Genomic_DNA"/>
</dbReference>
<protein>
    <recommendedName>
        <fullName evidence="3">DUF2000 domain-containing protein</fullName>
    </recommendedName>
</protein>